<evidence type="ECO:0000313" key="2">
    <source>
        <dbReference type="Proteomes" id="UP000799437"/>
    </source>
</evidence>
<name>A0A6A6VQS9_9PEZI</name>
<reference evidence="1" key="1">
    <citation type="journal article" date="2020" name="Stud. Mycol.">
        <title>101 Dothideomycetes genomes: a test case for predicting lifestyles and emergence of pathogens.</title>
        <authorList>
            <person name="Haridas S."/>
            <person name="Albert R."/>
            <person name="Binder M."/>
            <person name="Bloem J."/>
            <person name="Labutti K."/>
            <person name="Salamov A."/>
            <person name="Andreopoulos B."/>
            <person name="Baker S."/>
            <person name="Barry K."/>
            <person name="Bills G."/>
            <person name="Bluhm B."/>
            <person name="Cannon C."/>
            <person name="Castanera R."/>
            <person name="Culley D."/>
            <person name="Daum C."/>
            <person name="Ezra D."/>
            <person name="Gonzalez J."/>
            <person name="Henrissat B."/>
            <person name="Kuo A."/>
            <person name="Liang C."/>
            <person name="Lipzen A."/>
            <person name="Lutzoni F."/>
            <person name="Magnuson J."/>
            <person name="Mondo S."/>
            <person name="Nolan M."/>
            <person name="Ohm R."/>
            <person name="Pangilinan J."/>
            <person name="Park H.-J."/>
            <person name="Ramirez L."/>
            <person name="Alfaro M."/>
            <person name="Sun H."/>
            <person name="Tritt A."/>
            <person name="Yoshinaga Y."/>
            <person name="Zwiers L.-H."/>
            <person name="Turgeon B."/>
            <person name="Goodwin S."/>
            <person name="Spatafora J."/>
            <person name="Crous P."/>
            <person name="Grigoriev I."/>
        </authorList>
    </citation>
    <scope>NUCLEOTIDE SEQUENCE</scope>
    <source>
        <strain evidence="1">CBS 121739</strain>
    </source>
</reference>
<organism evidence="1 2">
    <name type="scientific">Pseudovirgaria hyperparasitica</name>
    <dbReference type="NCBI Taxonomy" id="470096"/>
    <lineage>
        <taxon>Eukaryota</taxon>
        <taxon>Fungi</taxon>
        <taxon>Dikarya</taxon>
        <taxon>Ascomycota</taxon>
        <taxon>Pezizomycotina</taxon>
        <taxon>Dothideomycetes</taxon>
        <taxon>Dothideomycetes incertae sedis</taxon>
        <taxon>Acrospermales</taxon>
        <taxon>Acrospermaceae</taxon>
        <taxon>Pseudovirgaria</taxon>
    </lineage>
</organism>
<sequence length="145" mass="16454">MAPALPNRPRGLADPRRPTVYRFPEFGVPLFGKAHFYPPSRRYTGNAYWPIVAGPSAARMPPMALLSETSLEMQARGTSSSFFGEVEWEPNSRNRKAMQHVHVPARLPDSATIYPCCPFANSRRRLKRRRKFTEVPLKIEEVDAA</sequence>
<dbReference type="EMBL" id="ML996615">
    <property type="protein sequence ID" value="KAF2752485.1"/>
    <property type="molecule type" value="Genomic_DNA"/>
</dbReference>
<dbReference type="RefSeq" id="XP_033594943.1">
    <property type="nucleotide sequence ID" value="XM_033747767.1"/>
</dbReference>
<protein>
    <submittedName>
        <fullName evidence="1">Uncharacterized protein</fullName>
    </submittedName>
</protein>
<dbReference type="AlphaFoldDB" id="A0A6A6VQS9"/>
<proteinExistence type="predicted"/>
<evidence type="ECO:0000313" key="1">
    <source>
        <dbReference type="EMBL" id="KAF2752485.1"/>
    </source>
</evidence>
<dbReference type="Proteomes" id="UP000799437">
    <property type="component" value="Unassembled WGS sequence"/>
</dbReference>
<gene>
    <name evidence="1" type="ORF">EJ05DRAFT_505992</name>
</gene>
<accession>A0A6A6VQS9</accession>
<dbReference type="GeneID" id="54488821"/>
<keyword evidence="2" id="KW-1185">Reference proteome</keyword>